<feature type="compositionally biased region" description="Low complexity" evidence="5">
    <location>
        <begin position="974"/>
        <end position="986"/>
    </location>
</feature>
<keyword evidence="7" id="KW-1185">Reference proteome</keyword>
<feature type="compositionally biased region" description="Basic and acidic residues" evidence="5">
    <location>
        <begin position="921"/>
        <end position="940"/>
    </location>
</feature>
<evidence type="ECO:0000313" key="6">
    <source>
        <dbReference type="EMBL" id="GIX61675.1"/>
    </source>
</evidence>
<comment type="similarity">
    <text evidence="2">Belongs to the BUD31 (G10) family.</text>
</comment>
<evidence type="ECO:0000256" key="2">
    <source>
        <dbReference type="ARBA" id="ARBA00005287"/>
    </source>
</evidence>
<dbReference type="RefSeq" id="XP_067713746.1">
    <property type="nucleotide sequence ID" value="XM_067857645.1"/>
</dbReference>
<evidence type="ECO:0000256" key="5">
    <source>
        <dbReference type="SAM" id="MobiDB-lite"/>
    </source>
</evidence>
<dbReference type="Pfam" id="PF01125">
    <property type="entry name" value="BUD31"/>
    <property type="match status" value="1"/>
</dbReference>
<evidence type="ECO:0000256" key="4">
    <source>
        <dbReference type="SAM" id="Coils"/>
    </source>
</evidence>
<gene>
    <name evidence="6" type="ORF">BcabD6B2_11100</name>
</gene>
<accession>A0AAV4LP05</accession>
<evidence type="ECO:0000313" key="7">
    <source>
        <dbReference type="Proteomes" id="UP001497744"/>
    </source>
</evidence>
<dbReference type="PANTHER" id="PTHR19411:SF0">
    <property type="entry name" value="PROTEIN BUD31 HOMOLOG"/>
    <property type="match status" value="1"/>
</dbReference>
<dbReference type="InterPro" id="IPR016024">
    <property type="entry name" value="ARM-type_fold"/>
</dbReference>
<dbReference type="Gene3D" id="1.25.10.10">
    <property type="entry name" value="Leucine-rich Repeat Variant"/>
    <property type="match status" value="1"/>
</dbReference>
<comment type="subcellular location">
    <subcellularLocation>
        <location evidence="1">Nucleus</location>
    </subcellularLocation>
</comment>
<keyword evidence="4" id="KW-0175">Coiled coil</keyword>
<dbReference type="InterPro" id="IPR011989">
    <property type="entry name" value="ARM-like"/>
</dbReference>
<name>A0AAV4LP05_BABCB</name>
<evidence type="ECO:0000256" key="3">
    <source>
        <dbReference type="ARBA" id="ARBA00023242"/>
    </source>
</evidence>
<dbReference type="InterPro" id="IPR001748">
    <property type="entry name" value="BUD31"/>
</dbReference>
<keyword evidence="3" id="KW-0539">Nucleus</keyword>
<dbReference type="EMBL" id="BPLF01000001">
    <property type="protein sequence ID" value="GIX61675.1"/>
    <property type="molecule type" value="Genomic_DNA"/>
</dbReference>
<dbReference type="Proteomes" id="UP001497744">
    <property type="component" value="Unassembled WGS sequence"/>
</dbReference>
<dbReference type="SUPFAM" id="SSF48371">
    <property type="entry name" value="ARM repeat"/>
    <property type="match status" value="1"/>
</dbReference>
<dbReference type="GO" id="GO:0000398">
    <property type="term" value="P:mRNA splicing, via spliceosome"/>
    <property type="evidence" value="ECO:0007669"/>
    <property type="project" value="TreeGrafter"/>
</dbReference>
<comment type="caution">
    <text evidence="6">The sequence shown here is derived from an EMBL/GenBank/DDBJ whole genome shotgun (WGS) entry which is preliminary data.</text>
</comment>
<feature type="region of interest" description="Disordered" evidence="5">
    <location>
        <begin position="913"/>
        <end position="986"/>
    </location>
</feature>
<dbReference type="GeneID" id="94193158"/>
<protein>
    <submittedName>
        <fullName evidence="6">Protein BUD31 homolog</fullName>
    </submittedName>
</protein>
<proteinExistence type="inferred from homology"/>
<organism evidence="6 7">
    <name type="scientific">Babesia caballi</name>
    <dbReference type="NCBI Taxonomy" id="5871"/>
    <lineage>
        <taxon>Eukaryota</taxon>
        <taxon>Sar</taxon>
        <taxon>Alveolata</taxon>
        <taxon>Apicomplexa</taxon>
        <taxon>Aconoidasida</taxon>
        <taxon>Piroplasmida</taxon>
        <taxon>Babesiidae</taxon>
        <taxon>Babesia</taxon>
    </lineage>
</organism>
<sequence length="1372" mass="154884">MKNGSAPTLEEDLARFLSSTEDFAKARDAIQSFHNGRQSWSEAAERLRAASPDPADDSDSSTLLFCALTLKHHAYDALRRFHANSDPNVKQLRLDTFEELCALCLLFQRSRDTIRRQLLYALCGLIINFFDIGESEHGFLLSAAMLRFDENQTLQCELLCAFPEELFNECICVSVFSRADLVRASVMFAPRIFGRLFAWMNDKSQVGQLLPMRAMLRWLEMHTRLVRTFGGTHEYVPSEEHGSGYKFNLDAMGAKLPRDDAVLIRNSLNAFGAIGGIFSLFERLRQAVVGVQEELCEATCEALVQFYSLTQFDLMGMMQATSQRYNEAVSQSNRHWSACSKGSISQLPCIVTDSCQWAMDFLSEIPGLFGSGVARRKSTSAVQHDPTLTRMLCCVMELLVVIAAEHLPFTILFAENHSPKAAAICMFVKELVHYPEIRCRELCLDFYASLLSILFAVKDTMSEPHFSTCVMRIVQTMRHMYTEFVRQLLKSASLSFDVLTEAEFVHYRSLVAAFIDEALHVIGVNMLLQLVQDQVKVLDERFDWVKAEMCAFLLRCIAHRLAPELDEGIIVKYLSVVCKPQRFRELYESKSVTFASSVHRSISECIVLTCGVLAQDVVLLKAAQRVCLMDFCEDNRIYWQHCARALRSLALCAEYSTCDVFDLMRRIALKIAQSDCPPESRIELLGGIADLLGTFNESAKVRLRRDFVDAMSMRLNRLLDSGQTANMSDEIALYISTLCLIDFRPCFSMDVNGYTSNECLEVMRRNHESATLRRIKGMNAFWPQVEMCQGALPIDEWSTEDEVENMARWLLWVMKESHFGSRSQLLALKTVSQSTRLCEQDRLLNRCMDLIEQYAARLLDVMMDGVDLPAVAVSAKPEAGVSRKGVHKEVSHAEVLRAHEQYTNSCKLNGKLANGSHFHASHSDESQETGSKRSDPRSDLPRGGTSTYGAPTDHSHPSASSTDGSHLGSLRFNGPSSGGAEAESQSSQAPVVVNHIIFNVNRFRFRGDFSGLRLFTSAFRAALANQIFAPRLLSWSKISPYLTFMLLLLPTYDSAINREIVELFGTLVLWTRRTRQEAFDGERQKRRVTRNSARAMLLGKHFMHPNVTMAEFMISSILKALLSRPCHVEVWLPAVTRVVHTLIASNSFYPIVAASIKSCMKVGCLVSLFSRCSGVPERAPQAHQSPHHHVEQRARGAADVVDALQGPRLRGDLEGRPPVDKMPRIRTLNSRPPPEGWDLIADTLESLEERMKAAERESGDGKRRSEVQWPIFRIHHQRSRYIYELFYQQKAISRELYDYCVREGYADVNLIAKWRKPGYEQLCCLRCIQTANQNFGTSCICRVPKRDLEPGKIIECIPCGCHGCASCDFKST</sequence>
<dbReference type="PRINTS" id="PR00322">
    <property type="entry name" value="G10"/>
</dbReference>
<feature type="coiled-coil region" evidence="4">
    <location>
        <begin position="1237"/>
        <end position="1264"/>
    </location>
</feature>
<reference evidence="6 7" key="1">
    <citation type="submission" date="2021-06" db="EMBL/GenBank/DDBJ databases">
        <title>Genome sequence of Babesia caballi.</title>
        <authorList>
            <person name="Yamagishi J."/>
            <person name="Kidaka T."/>
            <person name="Ochi A."/>
        </authorList>
    </citation>
    <scope>NUCLEOTIDE SEQUENCE [LARGE SCALE GENOMIC DNA]</scope>
    <source>
        <strain evidence="6">USDA-D6B2</strain>
    </source>
</reference>
<dbReference type="GO" id="GO:0005681">
    <property type="term" value="C:spliceosomal complex"/>
    <property type="evidence" value="ECO:0007669"/>
    <property type="project" value="TreeGrafter"/>
</dbReference>
<dbReference type="PANTHER" id="PTHR19411">
    <property type="entry name" value="PROTEIN BUD31-RELATED"/>
    <property type="match status" value="1"/>
</dbReference>
<evidence type="ECO:0000256" key="1">
    <source>
        <dbReference type="ARBA" id="ARBA00004123"/>
    </source>
</evidence>